<dbReference type="EMBL" id="JACHKA010000001">
    <property type="protein sequence ID" value="MBB5984059.1"/>
    <property type="molecule type" value="Genomic_DNA"/>
</dbReference>
<keyword evidence="2" id="KW-1185">Reference proteome</keyword>
<dbReference type="Proteomes" id="UP001138540">
    <property type="component" value="Unassembled WGS sequence"/>
</dbReference>
<dbReference type="RefSeq" id="WP_184148725.1">
    <property type="nucleotide sequence ID" value="NZ_JACHKA010000001.1"/>
</dbReference>
<gene>
    <name evidence="1" type="ORF">HNP60_000033</name>
</gene>
<protein>
    <submittedName>
        <fullName evidence="1">Uncharacterized protein</fullName>
    </submittedName>
</protein>
<evidence type="ECO:0000313" key="1">
    <source>
        <dbReference type="EMBL" id="MBB5984059.1"/>
    </source>
</evidence>
<organism evidence="1 2">
    <name type="scientific">Sphingobium lignivorans</name>
    <dbReference type="NCBI Taxonomy" id="2735886"/>
    <lineage>
        <taxon>Bacteria</taxon>
        <taxon>Pseudomonadati</taxon>
        <taxon>Pseudomonadota</taxon>
        <taxon>Alphaproteobacteria</taxon>
        <taxon>Sphingomonadales</taxon>
        <taxon>Sphingomonadaceae</taxon>
        <taxon>Sphingobium</taxon>
    </lineage>
</organism>
<comment type="caution">
    <text evidence="1">The sequence shown here is derived from an EMBL/GenBank/DDBJ whole genome shotgun (WGS) entry which is preliminary data.</text>
</comment>
<accession>A0ABR6N9W2</accession>
<evidence type="ECO:0000313" key="2">
    <source>
        <dbReference type="Proteomes" id="UP001138540"/>
    </source>
</evidence>
<reference evidence="1 2" key="1">
    <citation type="submission" date="2020-08" db="EMBL/GenBank/DDBJ databases">
        <title>Exploring microbial biodiversity for novel pathways involved in the catabolism of aromatic compounds derived from lignin.</title>
        <authorList>
            <person name="Elkins J."/>
        </authorList>
    </citation>
    <scope>NUCLEOTIDE SEQUENCE [LARGE SCALE GENOMIC DNA]</scope>
    <source>
        <strain evidence="1 2">B1D3A</strain>
    </source>
</reference>
<proteinExistence type="predicted"/>
<name>A0ABR6N9W2_9SPHN</name>
<sequence>MAGAVFILGANHVGRLASRRFIRAGGAGWGGPKMPADQVIAPQIATAKVKRSTINDIANQLQRKSDFWADLH</sequence>